<dbReference type="Gene3D" id="2.30.40.10">
    <property type="entry name" value="Urease, subunit C, domain 1"/>
    <property type="match status" value="1"/>
</dbReference>
<dbReference type="OrthoDB" id="10258955at2759"/>
<dbReference type="Gene3D" id="3.20.20.140">
    <property type="entry name" value="Metal-dependent hydrolases"/>
    <property type="match status" value="1"/>
</dbReference>
<organism evidence="1 2">
    <name type="scientific">Durio zibethinus</name>
    <name type="common">Durian</name>
    <dbReference type="NCBI Taxonomy" id="66656"/>
    <lineage>
        <taxon>Eukaryota</taxon>
        <taxon>Viridiplantae</taxon>
        <taxon>Streptophyta</taxon>
        <taxon>Embryophyta</taxon>
        <taxon>Tracheophyta</taxon>
        <taxon>Spermatophyta</taxon>
        <taxon>Magnoliopsida</taxon>
        <taxon>eudicotyledons</taxon>
        <taxon>Gunneridae</taxon>
        <taxon>Pentapetalae</taxon>
        <taxon>rosids</taxon>
        <taxon>malvids</taxon>
        <taxon>Malvales</taxon>
        <taxon>Malvaceae</taxon>
        <taxon>Helicteroideae</taxon>
        <taxon>Durio</taxon>
    </lineage>
</organism>
<dbReference type="InterPro" id="IPR050138">
    <property type="entry name" value="DHOase/Allantoinase_Hydrolase"/>
</dbReference>
<reference evidence="2" key="1">
    <citation type="submission" date="2025-08" db="UniProtKB">
        <authorList>
            <consortium name="RefSeq"/>
        </authorList>
    </citation>
    <scope>IDENTIFICATION</scope>
    <source>
        <tissue evidence="2">Fruit stalk</tissue>
    </source>
</reference>
<dbReference type="InterPro" id="IPR011059">
    <property type="entry name" value="Metal-dep_hydrolase_composite"/>
</dbReference>
<dbReference type="Proteomes" id="UP000515121">
    <property type="component" value="Unplaced"/>
</dbReference>
<accession>A0A6P5WF10</accession>
<dbReference type="GO" id="GO:0005737">
    <property type="term" value="C:cytoplasm"/>
    <property type="evidence" value="ECO:0007669"/>
    <property type="project" value="TreeGrafter"/>
</dbReference>
<evidence type="ECO:0000313" key="1">
    <source>
        <dbReference type="Proteomes" id="UP000515121"/>
    </source>
</evidence>
<dbReference type="PANTHER" id="PTHR43668">
    <property type="entry name" value="ALLANTOINASE"/>
    <property type="match status" value="1"/>
</dbReference>
<dbReference type="GO" id="GO:0004038">
    <property type="term" value="F:allantoinase activity"/>
    <property type="evidence" value="ECO:0007669"/>
    <property type="project" value="TreeGrafter"/>
</dbReference>
<protein>
    <submittedName>
        <fullName evidence="2">Allantoinase-like</fullName>
    </submittedName>
</protein>
<dbReference type="AlphaFoldDB" id="A0A6P5WF10"/>
<sequence>MDKFDGLSALNSLSSEEIPDRDTHFKCAPPICDAANKEKLWNALMEGHIDMLSSDHSLTVPELKLLNNGNFLRAWGGISSVQVGDFPFSEKLSEVTVYFLLLKFGETTLICYMLLCSFTFRKRYLEECGDRADIVIWEPEVEFDLNADHPMYVKNPACIWMPYISGKVLATVVRGNLVYKEGNHASADTGALILAA</sequence>
<dbReference type="RefSeq" id="XP_022714592.1">
    <property type="nucleotide sequence ID" value="XM_022858857.1"/>
</dbReference>
<dbReference type="SUPFAM" id="SSF51338">
    <property type="entry name" value="Composite domain of metallo-dependent hydrolases"/>
    <property type="match status" value="1"/>
</dbReference>
<dbReference type="SUPFAM" id="SSF51556">
    <property type="entry name" value="Metallo-dependent hydrolases"/>
    <property type="match status" value="1"/>
</dbReference>
<evidence type="ECO:0000313" key="2">
    <source>
        <dbReference type="RefSeq" id="XP_022714592.1"/>
    </source>
</evidence>
<proteinExistence type="predicted"/>
<dbReference type="GO" id="GO:0006145">
    <property type="term" value="P:purine nucleobase catabolic process"/>
    <property type="evidence" value="ECO:0007669"/>
    <property type="project" value="TreeGrafter"/>
</dbReference>
<gene>
    <name evidence="2" type="primary">LOC111274243</name>
</gene>
<name>A0A6P5WF10_DURZI</name>
<dbReference type="PANTHER" id="PTHR43668:SF2">
    <property type="entry name" value="ALLANTOINASE"/>
    <property type="match status" value="1"/>
</dbReference>
<dbReference type="KEGG" id="dzi:111274243"/>
<dbReference type="GeneID" id="111274243"/>
<keyword evidence="1" id="KW-1185">Reference proteome</keyword>
<dbReference type="InterPro" id="IPR032466">
    <property type="entry name" value="Metal_Hydrolase"/>
</dbReference>